<dbReference type="KEGG" id="cted:CTEST_07990"/>
<dbReference type="Proteomes" id="UP000035540">
    <property type="component" value="Chromosome"/>
</dbReference>
<evidence type="ECO:0000313" key="1">
    <source>
        <dbReference type="EMBL" id="AKK09028.1"/>
    </source>
</evidence>
<dbReference type="STRING" id="136857.CTEST_07990"/>
<protein>
    <submittedName>
        <fullName evidence="1">Uncharacterized protein</fullName>
    </submittedName>
</protein>
<reference evidence="1 2" key="1">
    <citation type="journal article" date="2015" name="Genome Announc.">
        <title>Complete Genome Sequence of the Type Strain Corynebacterium testudinoris DSM 44614, Recovered from Necrotic Lesions in the Mouth of a Tortoise.</title>
        <authorList>
            <person name="Ruckert C."/>
            <person name="Kriete M."/>
            <person name="Jaenicke S."/>
            <person name="Winkler A."/>
            <person name="Tauch A."/>
        </authorList>
    </citation>
    <scope>NUCLEOTIDE SEQUENCE [LARGE SCALE GENOMIC DNA]</scope>
    <source>
        <strain evidence="1 2">DSM 44614</strain>
    </source>
</reference>
<dbReference type="AlphaFoldDB" id="A0A0G3HAT1"/>
<keyword evidence="2" id="KW-1185">Reference proteome</keyword>
<reference evidence="2" key="2">
    <citation type="submission" date="2015-05" db="EMBL/GenBank/DDBJ databases">
        <title>Complete genome sequence of Corynebacterium testudinoris DSM 44614, recovered from necrotic lesions in the mouth of a tortoise.</title>
        <authorList>
            <person name="Ruckert C."/>
            <person name="Albersmeier A."/>
            <person name="Winkler A."/>
            <person name="Tauch A."/>
        </authorList>
    </citation>
    <scope>NUCLEOTIDE SEQUENCE [LARGE SCALE GENOMIC DNA]</scope>
    <source>
        <strain evidence="2">DSM 44614</strain>
    </source>
</reference>
<name>A0A0G3HAT1_9CORY</name>
<dbReference type="PATRIC" id="fig|136857.5.peg.1588"/>
<proteinExistence type="predicted"/>
<sequence length="202" mass="22983">MSGGKPENLKDVALAGALLSSIIVDFVARSTVGKHLRGAFIEGLPGYPIESSEFAIRRFAELNCLTSAFSEMWEELTGDSWSARTPIRISRDRQIAQIEIDAAIAAALGITADSLCMIYRTQFPVMRRYDMEDRYDANGRRVPKEILTQWRKLGEPESMETDELKWAHPQSTREYTFALPFSMLDREAEIRATYLRLEKLKD</sequence>
<dbReference type="EMBL" id="CP011545">
    <property type="protein sequence ID" value="AKK09028.1"/>
    <property type="molecule type" value="Genomic_DNA"/>
</dbReference>
<organism evidence="1 2">
    <name type="scientific">Corynebacterium testudinoris</name>
    <dbReference type="NCBI Taxonomy" id="136857"/>
    <lineage>
        <taxon>Bacteria</taxon>
        <taxon>Bacillati</taxon>
        <taxon>Actinomycetota</taxon>
        <taxon>Actinomycetes</taxon>
        <taxon>Mycobacteriales</taxon>
        <taxon>Corynebacteriaceae</taxon>
        <taxon>Corynebacterium</taxon>
    </lineage>
</organism>
<gene>
    <name evidence="1" type="ORF">CTEST_07990</name>
</gene>
<evidence type="ECO:0000313" key="2">
    <source>
        <dbReference type="Proteomes" id="UP000035540"/>
    </source>
</evidence>
<accession>A0A0G3HAT1</accession>